<reference evidence="1" key="1">
    <citation type="submission" date="2012-06" db="EMBL/GenBank/DDBJ databases">
        <title>Short 5' UTR of Entamoeba genes.</title>
        <authorList>
            <person name="Hiranuka K."/>
            <person name="Kumagai M."/>
            <person name="Wakaguri H."/>
            <person name="Suzuki Y."/>
            <person name="Sugano S."/>
            <person name="Watanabe J."/>
            <person name="Makioka A."/>
        </authorList>
    </citation>
    <scope>NUCLEOTIDE SEQUENCE</scope>
    <source>
        <strain evidence="1">IP1</strain>
    </source>
</reference>
<accession>S0B721</accession>
<evidence type="ECO:0000313" key="1">
    <source>
        <dbReference type="EMBL" id="BAN41732.1"/>
    </source>
</evidence>
<organism evidence="1">
    <name type="scientific">Entamoeba invadens</name>
    <dbReference type="NCBI Taxonomy" id="33085"/>
    <lineage>
        <taxon>Eukaryota</taxon>
        <taxon>Amoebozoa</taxon>
        <taxon>Evosea</taxon>
        <taxon>Archamoebae</taxon>
        <taxon>Mastigamoebida</taxon>
        <taxon>Entamoebidae</taxon>
        <taxon>Entamoeba</taxon>
    </lineage>
</organism>
<name>S0B721_ENTIV</name>
<proteinExistence type="evidence at transcript level"/>
<dbReference type="EMBL" id="AK423311">
    <property type="protein sequence ID" value="BAN41732.1"/>
    <property type="molecule type" value="mRNA"/>
</dbReference>
<sequence length="243" mass="27890">MAMEHSCATPLFNEIDSTPIPQELKENEEYHLRLCLCPLCKHGMEVFGAKRPVSWILICRVIIYSLMELHKGTIYFSLKDDIHGFVAEHWHIFGQLDQFKTTPTRWKKAFLDGLSRSPYFQSGTLTLKKPNFWKLRRKDCPWTKQKKCNIIEDDDEQNQTFLPQTSESSPMPDLGGAPTRDNAKEFLKISLEFTKQQLEKCGTVCGNLSSDPTLSQNMKTLIEQFNWIKSTIGVVSANVEVSL</sequence>
<dbReference type="VEuPathDB" id="AmoebaDB:EIN_411050"/>
<protein>
    <submittedName>
        <fullName evidence="1">Uncharacterized protein</fullName>
    </submittedName>
</protein>
<dbReference type="Gene3D" id="3.90.980.20">
    <property type="match status" value="1"/>
</dbReference>
<dbReference type="AlphaFoldDB" id="S0B721"/>
<dbReference type="FunFam" id="3.90.980.20:FF:000007">
    <property type="entry name" value="Uncharacterized protein"/>
    <property type="match status" value="1"/>
</dbReference>